<dbReference type="AlphaFoldDB" id="A0A9W9NL08"/>
<reference evidence="2" key="1">
    <citation type="submission" date="2022-11" db="EMBL/GenBank/DDBJ databases">
        <authorList>
            <person name="Petersen C."/>
        </authorList>
    </citation>
    <scope>NUCLEOTIDE SEQUENCE</scope>
    <source>
        <strain evidence="2">IBT 23319</strain>
    </source>
</reference>
<dbReference type="GeneID" id="81388849"/>
<dbReference type="EMBL" id="JAPQKT010000009">
    <property type="protein sequence ID" value="KAJ5221890.1"/>
    <property type="molecule type" value="Genomic_DNA"/>
</dbReference>
<gene>
    <name evidence="2" type="ORF">N7469_010777</name>
</gene>
<accession>A0A9W9NL08</accession>
<dbReference type="RefSeq" id="XP_056496813.1">
    <property type="nucleotide sequence ID" value="XM_056649682.1"/>
</dbReference>
<protein>
    <submittedName>
        <fullName evidence="2">Uncharacterized protein</fullName>
    </submittedName>
</protein>
<keyword evidence="3" id="KW-1185">Reference proteome</keyword>
<feature type="chain" id="PRO_5040789837" evidence="1">
    <location>
        <begin position="18"/>
        <end position="154"/>
    </location>
</feature>
<dbReference type="Proteomes" id="UP001147733">
    <property type="component" value="Unassembled WGS sequence"/>
</dbReference>
<dbReference type="OrthoDB" id="2408539at2759"/>
<evidence type="ECO:0000313" key="2">
    <source>
        <dbReference type="EMBL" id="KAJ5221890.1"/>
    </source>
</evidence>
<keyword evidence="1" id="KW-0732">Signal</keyword>
<feature type="signal peptide" evidence="1">
    <location>
        <begin position="1"/>
        <end position="17"/>
    </location>
</feature>
<sequence length="154" mass="17239">MKFSAVFLASLAASVTAFDKWQPWGKRDYSCINVFQGIPDHAAVKEGQTVHLRFDRQPTVHCSDPLAKYPAGEYSVWLYNNPVRDRDNIKYDKQIKIASGISAKANSVDIKIPANIPKVNNKDVWYLRLDTTLVSAPQMPSIYNAAGPFTIHDA</sequence>
<evidence type="ECO:0000256" key="1">
    <source>
        <dbReference type="SAM" id="SignalP"/>
    </source>
</evidence>
<reference evidence="2" key="2">
    <citation type="journal article" date="2023" name="IMA Fungus">
        <title>Comparative genomic study of the Penicillium genus elucidates a diverse pangenome and 15 lateral gene transfer events.</title>
        <authorList>
            <person name="Petersen C."/>
            <person name="Sorensen T."/>
            <person name="Nielsen M.R."/>
            <person name="Sondergaard T.E."/>
            <person name="Sorensen J.L."/>
            <person name="Fitzpatrick D.A."/>
            <person name="Frisvad J.C."/>
            <person name="Nielsen K.L."/>
        </authorList>
    </citation>
    <scope>NUCLEOTIDE SEQUENCE</scope>
    <source>
        <strain evidence="2">IBT 23319</strain>
    </source>
</reference>
<name>A0A9W9NL08_PENCI</name>
<proteinExistence type="predicted"/>
<comment type="caution">
    <text evidence="2">The sequence shown here is derived from an EMBL/GenBank/DDBJ whole genome shotgun (WGS) entry which is preliminary data.</text>
</comment>
<evidence type="ECO:0000313" key="3">
    <source>
        <dbReference type="Proteomes" id="UP001147733"/>
    </source>
</evidence>
<organism evidence="2 3">
    <name type="scientific">Penicillium citrinum</name>
    <dbReference type="NCBI Taxonomy" id="5077"/>
    <lineage>
        <taxon>Eukaryota</taxon>
        <taxon>Fungi</taxon>
        <taxon>Dikarya</taxon>
        <taxon>Ascomycota</taxon>
        <taxon>Pezizomycotina</taxon>
        <taxon>Eurotiomycetes</taxon>
        <taxon>Eurotiomycetidae</taxon>
        <taxon>Eurotiales</taxon>
        <taxon>Aspergillaceae</taxon>
        <taxon>Penicillium</taxon>
    </lineage>
</organism>